<accession>A0A0S1ST92</accession>
<organism evidence="1 2">
    <name type="scientific">Candidatus Peribacter riflensis</name>
    <dbReference type="NCBI Taxonomy" id="1735162"/>
    <lineage>
        <taxon>Bacteria</taxon>
        <taxon>Candidatus Peregrinibacteriota</taxon>
        <taxon>Candidatus Peribacteria</taxon>
        <taxon>Candidatus Peribacterales</taxon>
        <taxon>Candidatus Peribacteraceae</taxon>
        <taxon>Candidatus Peribacter</taxon>
    </lineage>
</organism>
<reference evidence="2" key="1">
    <citation type="submission" date="2015-10" db="EMBL/GenBank/DDBJ databases">
        <title>Analysis of five complete genome sequences for members of the class Peribacteria in the recently recognized Peregrinibacteria bacterial phylum.</title>
        <authorList>
            <person name="Anantharaman K."/>
            <person name="Brown C.T."/>
            <person name="Burstein D."/>
            <person name="Castelle C.J."/>
            <person name="Probst A.J."/>
            <person name="Thomas B.C."/>
            <person name="Williams K.H."/>
            <person name="Banfield J.F."/>
        </authorList>
    </citation>
    <scope>NUCLEOTIDE SEQUENCE [LARGE SCALE GENOMIC DNA]</scope>
</reference>
<accession>A0A0S1SNH6</accession>
<accession>A0A0S1SIZ0</accession>
<dbReference type="KEGG" id="prf:PeribacterA2_0456"/>
<accession>A0A0S1SV92</accession>
<accession>A0A0S1SMI6</accession>
<dbReference type="EMBL" id="CP013065">
    <property type="protein sequence ID" value="ALM13147.1"/>
    <property type="molecule type" value="Genomic_DNA"/>
</dbReference>
<dbReference type="AlphaFoldDB" id="A0A0S1SNH6"/>
<name>A0A0S1SNH6_9BACT</name>
<sequence length="119" mass="14061">MKKPLVLKWDNMPHTFVIRRIGRILTGILTIRKPRGVQQIRVRFPQAVTLAMIDRAWKKQHCQWLTVTQPPHGLFLFLAVRKIRLPQFQILWYVLHINDAPYDACCVLSNRPKKPKRSV</sequence>
<evidence type="ECO:0000313" key="2">
    <source>
        <dbReference type="Proteomes" id="UP000069135"/>
    </source>
</evidence>
<protein>
    <submittedName>
        <fullName evidence="1">Uncharacterized protein</fullName>
    </submittedName>
</protein>
<evidence type="ECO:0000313" key="1">
    <source>
        <dbReference type="EMBL" id="ALM13147.1"/>
    </source>
</evidence>
<reference evidence="1 2" key="2">
    <citation type="journal article" date="2016" name="PeerJ">
        <title>Analysis of five complete genome sequences for members of the class Peribacteria in the recently recognized Peregrinibacteria bacterial phylum.</title>
        <authorList>
            <person name="Anantharaman K."/>
            <person name="Brown C.T."/>
            <person name="Burstein D."/>
            <person name="Castelle C.J."/>
            <person name="Probst A.J."/>
            <person name="Thomas B.C."/>
            <person name="Williams K.H."/>
            <person name="Banfield J.F."/>
        </authorList>
    </citation>
    <scope>NUCLEOTIDE SEQUENCE [LARGE SCALE GENOMIC DNA]</scope>
    <source>
        <strain evidence="1">RIFOXYD1_FULL_PER-ii_59_16</strain>
    </source>
</reference>
<proteinExistence type="predicted"/>
<dbReference type="Proteomes" id="UP000069135">
    <property type="component" value="Chromosome"/>
</dbReference>
<gene>
    <name evidence="1" type="ORF">PeribacterD1_0456</name>
</gene>